<dbReference type="Proteomes" id="UP000033876">
    <property type="component" value="Unassembled WGS sequence"/>
</dbReference>
<feature type="transmembrane region" description="Helical" evidence="1">
    <location>
        <begin position="107"/>
        <end position="127"/>
    </location>
</feature>
<gene>
    <name evidence="2" type="ORF">US50_C0031G0003</name>
</gene>
<dbReference type="AlphaFoldDB" id="A0A0G0GV65"/>
<reference evidence="2 3" key="1">
    <citation type="journal article" date="2015" name="Nature">
        <title>rRNA introns, odd ribosomes, and small enigmatic genomes across a large radiation of phyla.</title>
        <authorList>
            <person name="Brown C.T."/>
            <person name="Hug L.A."/>
            <person name="Thomas B.C."/>
            <person name="Sharon I."/>
            <person name="Castelle C.J."/>
            <person name="Singh A."/>
            <person name="Wilkins M.J."/>
            <person name="Williams K.H."/>
            <person name="Banfield J.F."/>
        </authorList>
    </citation>
    <scope>NUCLEOTIDE SEQUENCE [LARGE SCALE GENOMIC DNA]</scope>
</reference>
<evidence type="ECO:0000256" key="1">
    <source>
        <dbReference type="SAM" id="Phobius"/>
    </source>
</evidence>
<evidence type="ECO:0000313" key="3">
    <source>
        <dbReference type="Proteomes" id="UP000033876"/>
    </source>
</evidence>
<dbReference type="InterPro" id="IPR043993">
    <property type="entry name" value="T4SS_pilin"/>
</dbReference>
<feature type="transmembrane region" description="Helical" evidence="1">
    <location>
        <begin position="65"/>
        <end position="86"/>
    </location>
</feature>
<keyword evidence="1" id="KW-0472">Membrane</keyword>
<dbReference type="EMBL" id="LBTF01000031">
    <property type="protein sequence ID" value="KKQ34923.1"/>
    <property type="molecule type" value="Genomic_DNA"/>
</dbReference>
<sequence>MKKYLHILILILFLPLFFASAKKVECCTPPVPGYGVYGNDCAPLLQEEGIVDTCVTTLMSTGAVIYNIISITLWILMSLAIIYFIWGVTQYMMAKEDKDKTAAKGMMIYGTIGLFVIFSALGLVAILKNTFVSGDGTVSMDNCKGYTITMKVGDDIITKTTNPCPAGQNLIGCTELSFPVCQ</sequence>
<proteinExistence type="predicted"/>
<comment type="caution">
    <text evidence="2">The sequence shown here is derived from an EMBL/GenBank/DDBJ whole genome shotgun (WGS) entry which is preliminary data.</text>
</comment>
<evidence type="ECO:0000313" key="2">
    <source>
        <dbReference type="EMBL" id="KKQ34923.1"/>
    </source>
</evidence>
<evidence type="ECO:0008006" key="4">
    <source>
        <dbReference type="Google" id="ProtNLM"/>
    </source>
</evidence>
<organism evidence="2 3">
    <name type="scientific">Candidatus Nomurabacteria bacterium GW2011_GWB1_37_5</name>
    <dbReference type="NCBI Taxonomy" id="1618742"/>
    <lineage>
        <taxon>Bacteria</taxon>
        <taxon>Candidatus Nomuraibacteriota</taxon>
    </lineage>
</organism>
<keyword evidence="1" id="KW-1133">Transmembrane helix</keyword>
<name>A0A0G0GV65_9BACT</name>
<protein>
    <recommendedName>
        <fullName evidence="4">Transmembrane protein</fullName>
    </recommendedName>
</protein>
<dbReference type="Pfam" id="PF18895">
    <property type="entry name" value="T4SS_pilin"/>
    <property type="match status" value="1"/>
</dbReference>
<accession>A0A0G0GV65</accession>
<keyword evidence="1" id="KW-0812">Transmembrane</keyword>